<gene>
    <name evidence="2" type="ORF">BU16DRAFT_537250</name>
</gene>
<protein>
    <submittedName>
        <fullName evidence="2">Uncharacterized protein</fullName>
    </submittedName>
</protein>
<dbReference type="EMBL" id="MU004186">
    <property type="protein sequence ID" value="KAF2497616.1"/>
    <property type="molecule type" value="Genomic_DNA"/>
</dbReference>
<dbReference type="OrthoDB" id="10489072at2759"/>
<evidence type="ECO:0000313" key="2">
    <source>
        <dbReference type="EMBL" id="KAF2497616.1"/>
    </source>
</evidence>
<name>A0A6A6QZB0_9PEZI</name>
<feature type="compositionally biased region" description="Basic residues" evidence="1">
    <location>
        <begin position="267"/>
        <end position="278"/>
    </location>
</feature>
<sequence length="278" mass="30003">MRGKGAILECCGHETAQRPRNADLLGLRLPRGKRESIGLPARSTCSASAPSPPSPEVTLNLLAGLWYAISSWCRDRNRASRRMTRIPVGPTCGAVSHLVSGGLWWMQDVWMCGGGWWKRGPIPKARAPAGLLFVPVVRWPAAESVRACLAKTNRSANRTPGPPFEARYACKATPRAERQQGRTGLRVGSTVTRLPAGGKRSDICVTSWAHCSVHPEEGDGAVWRKRCRSTSSDMSTGAATPRGAPTHSLQQCGSGLPRTTRADKTHRACRRKARPAAG</sequence>
<reference evidence="2" key="1">
    <citation type="journal article" date="2020" name="Stud. Mycol.">
        <title>101 Dothideomycetes genomes: a test case for predicting lifestyles and emergence of pathogens.</title>
        <authorList>
            <person name="Haridas S."/>
            <person name="Albert R."/>
            <person name="Binder M."/>
            <person name="Bloem J."/>
            <person name="Labutti K."/>
            <person name="Salamov A."/>
            <person name="Andreopoulos B."/>
            <person name="Baker S."/>
            <person name="Barry K."/>
            <person name="Bills G."/>
            <person name="Bluhm B."/>
            <person name="Cannon C."/>
            <person name="Castanera R."/>
            <person name="Culley D."/>
            <person name="Daum C."/>
            <person name="Ezra D."/>
            <person name="Gonzalez J."/>
            <person name="Henrissat B."/>
            <person name="Kuo A."/>
            <person name="Liang C."/>
            <person name="Lipzen A."/>
            <person name="Lutzoni F."/>
            <person name="Magnuson J."/>
            <person name="Mondo S."/>
            <person name="Nolan M."/>
            <person name="Ohm R."/>
            <person name="Pangilinan J."/>
            <person name="Park H.-J."/>
            <person name="Ramirez L."/>
            <person name="Alfaro M."/>
            <person name="Sun H."/>
            <person name="Tritt A."/>
            <person name="Yoshinaga Y."/>
            <person name="Zwiers L.-H."/>
            <person name="Turgeon B."/>
            <person name="Goodwin S."/>
            <person name="Spatafora J."/>
            <person name="Crous P."/>
            <person name="Grigoriev I."/>
        </authorList>
    </citation>
    <scope>NUCLEOTIDE SEQUENCE</scope>
    <source>
        <strain evidence="2">CBS 269.34</strain>
    </source>
</reference>
<proteinExistence type="predicted"/>
<evidence type="ECO:0000256" key="1">
    <source>
        <dbReference type="SAM" id="MobiDB-lite"/>
    </source>
</evidence>
<dbReference type="Proteomes" id="UP000799750">
    <property type="component" value="Unassembled WGS sequence"/>
</dbReference>
<evidence type="ECO:0000313" key="3">
    <source>
        <dbReference type="Proteomes" id="UP000799750"/>
    </source>
</evidence>
<organism evidence="2 3">
    <name type="scientific">Lophium mytilinum</name>
    <dbReference type="NCBI Taxonomy" id="390894"/>
    <lineage>
        <taxon>Eukaryota</taxon>
        <taxon>Fungi</taxon>
        <taxon>Dikarya</taxon>
        <taxon>Ascomycota</taxon>
        <taxon>Pezizomycotina</taxon>
        <taxon>Dothideomycetes</taxon>
        <taxon>Pleosporomycetidae</taxon>
        <taxon>Mytilinidiales</taxon>
        <taxon>Mytilinidiaceae</taxon>
        <taxon>Lophium</taxon>
    </lineage>
</organism>
<accession>A0A6A6QZB0</accession>
<dbReference type="AlphaFoldDB" id="A0A6A6QZB0"/>
<keyword evidence="3" id="KW-1185">Reference proteome</keyword>
<feature type="region of interest" description="Disordered" evidence="1">
    <location>
        <begin position="231"/>
        <end position="278"/>
    </location>
</feature>